<dbReference type="EMBL" id="CM042018">
    <property type="protein sequence ID" value="KAI3830302.1"/>
    <property type="molecule type" value="Genomic_DNA"/>
</dbReference>
<accession>A0ACB9KDG4</accession>
<proteinExistence type="predicted"/>
<protein>
    <submittedName>
        <fullName evidence="1">Uncharacterized protein</fullName>
    </submittedName>
</protein>
<evidence type="ECO:0000313" key="1">
    <source>
        <dbReference type="EMBL" id="KAI3830302.1"/>
    </source>
</evidence>
<organism evidence="1 2">
    <name type="scientific">Smallanthus sonchifolius</name>
    <dbReference type="NCBI Taxonomy" id="185202"/>
    <lineage>
        <taxon>Eukaryota</taxon>
        <taxon>Viridiplantae</taxon>
        <taxon>Streptophyta</taxon>
        <taxon>Embryophyta</taxon>
        <taxon>Tracheophyta</taxon>
        <taxon>Spermatophyta</taxon>
        <taxon>Magnoliopsida</taxon>
        <taxon>eudicotyledons</taxon>
        <taxon>Gunneridae</taxon>
        <taxon>Pentapetalae</taxon>
        <taxon>asterids</taxon>
        <taxon>campanulids</taxon>
        <taxon>Asterales</taxon>
        <taxon>Asteraceae</taxon>
        <taxon>Asteroideae</taxon>
        <taxon>Heliantheae alliance</taxon>
        <taxon>Millerieae</taxon>
        <taxon>Smallanthus</taxon>
    </lineage>
</organism>
<dbReference type="Proteomes" id="UP001056120">
    <property type="component" value="Linkage Group LG01"/>
</dbReference>
<comment type="caution">
    <text evidence="1">The sequence shown here is derived from an EMBL/GenBank/DDBJ whole genome shotgun (WGS) entry which is preliminary data.</text>
</comment>
<keyword evidence="2" id="KW-1185">Reference proteome</keyword>
<name>A0ACB9KDG4_9ASTR</name>
<gene>
    <name evidence="1" type="ORF">L1987_04440</name>
</gene>
<sequence length="205" mass="23258">MDDDSLRRWKEQLLGVVDGSQVEEVQEPDIKIPSLTIISPDRPDIVLEIPTSGNPKAPWFTLKEGSKYNLKFSIKVSNDIVCGLKYNQVWKMGLKVDNSKEMLGTFSPQAEPYTHLLPEKLLLTRAKIETCSFPGAAYNPYRINPAEGIGQLTYLKMKKSQQSIGDLVYTIFCWDDAESEAFWLKQTLLVDLIFLLINHASIYVT</sequence>
<evidence type="ECO:0000313" key="2">
    <source>
        <dbReference type="Proteomes" id="UP001056120"/>
    </source>
</evidence>
<reference evidence="2" key="1">
    <citation type="journal article" date="2022" name="Mol. Ecol. Resour.">
        <title>The genomes of chicory, endive, great burdock and yacon provide insights into Asteraceae palaeo-polyploidization history and plant inulin production.</title>
        <authorList>
            <person name="Fan W."/>
            <person name="Wang S."/>
            <person name="Wang H."/>
            <person name="Wang A."/>
            <person name="Jiang F."/>
            <person name="Liu H."/>
            <person name="Zhao H."/>
            <person name="Xu D."/>
            <person name="Zhang Y."/>
        </authorList>
    </citation>
    <scope>NUCLEOTIDE SEQUENCE [LARGE SCALE GENOMIC DNA]</scope>
    <source>
        <strain evidence="2">cv. Yunnan</strain>
    </source>
</reference>
<reference evidence="1 2" key="2">
    <citation type="journal article" date="2022" name="Mol. Ecol. Resour.">
        <title>The genomes of chicory, endive, great burdock and yacon provide insights into Asteraceae paleo-polyploidization history and plant inulin production.</title>
        <authorList>
            <person name="Fan W."/>
            <person name="Wang S."/>
            <person name="Wang H."/>
            <person name="Wang A."/>
            <person name="Jiang F."/>
            <person name="Liu H."/>
            <person name="Zhao H."/>
            <person name="Xu D."/>
            <person name="Zhang Y."/>
        </authorList>
    </citation>
    <scope>NUCLEOTIDE SEQUENCE [LARGE SCALE GENOMIC DNA]</scope>
    <source>
        <strain evidence="2">cv. Yunnan</strain>
        <tissue evidence="1">Leaves</tissue>
    </source>
</reference>